<dbReference type="Gene3D" id="3.30.559.30">
    <property type="entry name" value="Nonribosomal peptide synthetase, condensation domain"/>
    <property type="match status" value="2"/>
</dbReference>
<proteinExistence type="predicted"/>
<name>A0ABR2VLF6_9FUNG</name>
<dbReference type="InterPro" id="IPR001242">
    <property type="entry name" value="Condensation_dom"/>
</dbReference>
<dbReference type="InterPro" id="IPR023213">
    <property type="entry name" value="CAT-like_dom_sf"/>
</dbReference>
<dbReference type="NCBIfam" id="TIGR01720">
    <property type="entry name" value="NRPS-para261"/>
    <property type="match status" value="1"/>
</dbReference>
<reference evidence="2 3" key="1">
    <citation type="submission" date="2023-04" db="EMBL/GenBank/DDBJ databases">
        <title>Genome of Basidiobolus ranarum AG-B5.</title>
        <authorList>
            <person name="Stajich J.E."/>
            <person name="Carter-House D."/>
            <person name="Gryganskyi A."/>
        </authorList>
    </citation>
    <scope>NUCLEOTIDE SEQUENCE [LARGE SCALE GENOMIC DNA]</scope>
    <source>
        <strain evidence="2 3">AG-B5</strain>
    </source>
</reference>
<dbReference type="Gene3D" id="3.30.559.10">
    <property type="entry name" value="Chloramphenicol acetyltransferase-like domain"/>
    <property type="match status" value="1"/>
</dbReference>
<protein>
    <recommendedName>
        <fullName evidence="1">Condensation domain-containing protein</fullName>
    </recommendedName>
</protein>
<evidence type="ECO:0000313" key="2">
    <source>
        <dbReference type="EMBL" id="KAK9675236.1"/>
    </source>
</evidence>
<evidence type="ECO:0000259" key="1">
    <source>
        <dbReference type="Pfam" id="PF00668"/>
    </source>
</evidence>
<dbReference type="InterPro" id="IPR010060">
    <property type="entry name" value="NRPS_synth"/>
</dbReference>
<dbReference type="Pfam" id="PF00668">
    <property type="entry name" value="Condensation"/>
    <property type="match status" value="2"/>
</dbReference>
<sequence length="728" mass="83448">MTIHHFVIDLVSWRIIWEDLEQLLQGKECGYKSMSFMQWSYMLDEYAQSLDIDMWPIQDISEPLISDMSLLEQNTLQSTKSLSFKLTPSQTEQLFGKANIPFQTEATDLMISSLVIAYCSVFNLSAMTLGIEGHGREPWREDIDISRTIGWFTTIYPMVVNANEMEDPLTILKRVKDLRKIIPGNGIIYGLLRDLKLYQENPPKKDIIQIVFNYSGRFQQLENQNSFFQPVEAPFDFDIGDVDLQWRRNQVFDILAGVNQNSFEASILFSTSLHSEDIVSQWLLKWQQVLNTMISQCTQLNVIEHTRSDFPLLKLSESNFNVLYNETLLEAGVDPSLIEDILPCTHLQEGLIAGMLKSSDYYHVQQTFDIVGDFDQRKFKEAWQTVIHDHHILRSVFVQNPVMNESSVAFFQVVIRDYTPQWLHINCTEDSIAEATATCLTTDKQNHFSLSQPNMRLGLIETGTNKRVLVISWHHGILDATSWGLVLDDFYAVYHQQPRSKAYPYKYFVESLFNRTPAHIAEEKSYWKNQFAQLNAVPFPKIGVSEQVKPEMVYLPGSIEIPICNIAQFAQRSRVTIFTLIKAVWAILLRMYTQSEDVTFGYTINGRDGEQEGASSMIGPCINTLACRIHYNGEIPVIEWLQSVHSDHTSSLSYQQSSLRDIQGWTDTAPLFDTLLDYKNSYMIKSRNPTKQSPDGSRNSLELVPLGSNEKSEVFETATILILSMVLS</sequence>
<accession>A0ABR2VLF6</accession>
<dbReference type="Proteomes" id="UP001479436">
    <property type="component" value="Unassembled WGS sequence"/>
</dbReference>
<feature type="domain" description="Condensation" evidence="1">
    <location>
        <begin position="2"/>
        <end position="300"/>
    </location>
</feature>
<comment type="caution">
    <text evidence="2">The sequence shown here is derived from an EMBL/GenBank/DDBJ whole genome shotgun (WGS) entry which is preliminary data.</text>
</comment>
<evidence type="ECO:0000313" key="3">
    <source>
        <dbReference type="Proteomes" id="UP001479436"/>
    </source>
</evidence>
<dbReference type="PANTHER" id="PTHR45398:SF1">
    <property type="entry name" value="ENZYME, PUTATIVE (JCVI)-RELATED"/>
    <property type="match status" value="1"/>
</dbReference>
<dbReference type="EMBL" id="JASJQH010009696">
    <property type="protein sequence ID" value="KAK9675236.1"/>
    <property type="molecule type" value="Genomic_DNA"/>
</dbReference>
<keyword evidence="3" id="KW-1185">Reference proteome</keyword>
<dbReference type="PANTHER" id="PTHR45398">
    <property type="match status" value="1"/>
</dbReference>
<organism evidence="2 3">
    <name type="scientific">Basidiobolus ranarum</name>
    <dbReference type="NCBI Taxonomy" id="34480"/>
    <lineage>
        <taxon>Eukaryota</taxon>
        <taxon>Fungi</taxon>
        <taxon>Fungi incertae sedis</taxon>
        <taxon>Zoopagomycota</taxon>
        <taxon>Entomophthoromycotina</taxon>
        <taxon>Basidiobolomycetes</taxon>
        <taxon>Basidiobolales</taxon>
        <taxon>Basidiobolaceae</taxon>
        <taxon>Basidiobolus</taxon>
    </lineage>
</organism>
<feature type="domain" description="Condensation" evidence="1">
    <location>
        <begin position="339"/>
        <end position="705"/>
    </location>
</feature>
<dbReference type="SUPFAM" id="SSF52777">
    <property type="entry name" value="CoA-dependent acyltransferases"/>
    <property type="match status" value="4"/>
</dbReference>
<gene>
    <name evidence="2" type="ORF">K7432_016567</name>
</gene>